<protein>
    <recommendedName>
        <fullName evidence="14">Dynein heavy chain hydrolytic ATP-binding dynein motor region domain-containing protein</fullName>
    </recommendedName>
</protein>
<dbReference type="GO" id="GO:0030286">
    <property type="term" value="C:dynein complex"/>
    <property type="evidence" value="ECO:0007669"/>
    <property type="project" value="UniProtKB-KW"/>
</dbReference>
<proteinExistence type="predicted"/>
<dbReference type="InterPro" id="IPR027417">
    <property type="entry name" value="P-loop_NTPase"/>
</dbReference>
<dbReference type="PANTHER" id="PTHR22878:SF64">
    <property type="entry name" value="DYNEIN AXONEMAL HEAVY CHAIN 14"/>
    <property type="match status" value="1"/>
</dbReference>
<accession>A0A8S3FGU6</accession>
<dbReference type="GO" id="GO:0051959">
    <property type="term" value="F:dynein light intermediate chain binding"/>
    <property type="evidence" value="ECO:0007669"/>
    <property type="project" value="InterPro"/>
</dbReference>
<gene>
    <name evidence="15" type="ORF">SMN809_LOCUS62427</name>
</gene>
<dbReference type="GO" id="GO:0005874">
    <property type="term" value="C:microtubule"/>
    <property type="evidence" value="ECO:0007669"/>
    <property type="project" value="UniProtKB-KW"/>
</dbReference>
<keyword evidence="13" id="KW-0812">Transmembrane</keyword>
<evidence type="ECO:0000256" key="11">
    <source>
        <dbReference type="ARBA" id="ARBA00023212"/>
    </source>
</evidence>
<keyword evidence="11" id="KW-0206">Cytoskeleton</keyword>
<evidence type="ECO:0000256" key="7">
    <source>
        <dbReference type="ARBA" id="ARBA00023017"/>
    </source>
</evidence>
<dbReference type="InterPro" id="IPR035699">
    <property type="entry name" value="AAA_6"/>
</dbReference>
<dbReference type="GO" id="GO:0005929">
    <property type="term" value="C:cilium"/>
    <property type="evidence" value="ECO:0007669"/>
    <property type="project" value="UniProtKB-SubCell"/>
</dbReference>
<dbReference type="GO" id="GO:0007018">
    <property type="term" value="P:microtubule-based movement"/>
    <property type="evidence" value="ECO:0007669"/>
    <property type="project" value="InterPro"/>
</dbReference>
<keyword evidence="4" id="KW-0493">Microtubule</keyword>
<dbReference type="SUPFAM" id="SSF52540">
    <property type="entry name" value="P-loop containing nucleoside triphosphate hydrolases"/>
    <property type="match status" value="1"/>
</dbReference>
<comment type="caution">
    <text evidence="15">The sequence shown here is derived from an EMBL/GenBank/DDBJ whole genome shotgun (WGS) entry which is preliminary data.</text>
</comment>
<keyword evidence="9" id="KW-0969">Cilium</keyword>
<evidence type="ECO:0000256" key="5">
    <source>
        <dbReference type="ARBA" id="ARBA00022741"/>
    </source>
</evidence>
<evidence type="ECO:0000313" key="15">
    <source>
        <dbReference type="EMBL" id="CAF5118946.1"/>
    </source>
</evidence>
<keyword evidence="3" id="KW-0963">Cytoplasm</keyword>
<reference evidence="15" key="1">
    <citation type="submission" date="2021-02" db="EMBL/GenBank/DDBJ databases">
        <authorList>
            <person name="Nowell W R."/>
        </authorList>
    </citation>
    <scope>NUCLEOTIDE SEQUENCE</scope>
</reference>
<organism evidence="15 16">
    <name type="scientific">Rotaria magnacalcarata</name>
    <dbReference type="NCBI Taxonomy" id="392030"/>
    <lineage>
        <taxon>Eukaryota</taxon>
        <taxon>Metazoa</taxon>
        <taxon>Spiralia</taxon>
        <taxon>Gnathifera</taxon>
        <taxon>Rotifera</taxon>
        <taxon>Eurotatoria</taxon>
        <taxon>Bdelloidea</taxon>
        <taxon>Philodinida</taxon>
        <taxon>Philodinidae</taxon>
        <taxon>Rotaria</taxon>
    </lineage>
</organism>
<evidence type="ECO:0000259" key="14">
    <source>
        <dbReference type="Pfam" id="PF12774"/>
    </source>
</evidence>
<dbReference type="GO" id="GO:0005524">
    <property type="term" value="F:ATP binding"/>
    <property type="evidence" value="ECO:0007669"/>
    <property type="project" value="UniProtKB-KW"/>
</dbReference>
<evidence type="ECO:0000256" key="1">
    <source>
        <dbReference type="ARBA" id="ARBA00004138"/>
    </source>
</evidence>
<feature type="domain" description="Dynein heavy chain hydrolytic ATP-binding dynein motor region" evidence="14">
    <location>
        <begin position="1"/>
        <end position="193"/>
    </location>
</feature>
<evidence type="ECO:0000256" key="13">
    <source>
        <dbReference type="SAM" id="Phobius"/>
    </source>
</evidence>
<dbReference type="Proteomes" id="UP000676336">
    <property type="component" value="Unassembled WGS sequence"/>
</dbReference>
<evidence type="ECO:0000256" key="3">
    <source>
        <dbReference type="ARBA" id="ARBA00022490"/>
    </source>
</evidence>
<feature type="transmembrane region" description="Helical" evidence="13">
    <location>
        <begin position="21"/>
        <end position="41"/>
    </location>
</feature>
<keyword evidence="6" id="KW-0067">ATP-binding</keyword>
<evidence type="ECO:0000256" key="10">
    <source>
        <dbReference type="ARBA" id="ARBA00023175"/>
    </source>
</evidence>
<dbReference type="GO" id="GO:0045505">
    <property type="term" value="F:dynein intermediate chain binding"/>
    <property type="evidence" value="ECO:0007669"/>
    <property type="project" value="InterPro"/>
</dbReference>
<evidence type="ECO:0000256" key="6">
    <source>
        <dbReference type="ARBA" id="ARBA00022840"/>
    </source>
</evidence>
<dbReference type="Pfam" id="PF12774">
    <property type="entry name" value="AAA_6"/>
    <property type="match status" value="1"/>
</dbReference>
<evidence type="ECO:0000256" key="4">
    <source>
        <dbReference type="ARBA" id="ARBA00022701"/>
    </source>
</evidence>
<dbReference type="FunFam" id="1.10.8.710:FF:000001">
    <property type="entry name" value="Dynein axonemal heavy chain 2"/>
    <property type="match status" value="1"/>
</dbReference>
<keyword evidence="13" id="KW-1133">Transmembrane helix</keyword>
<keyword evidence="5" id="KW-0547">Nucleotide-binding</keyword>
<keyword evidence="8" id="KW-0175">Coiled coil</keyword>
<evidence type="ECO:0000256" key="12">
    <source>
        <dbReference type="ARBA" id="ARBA00023273"/>
    </source>
</evidence>
<dbReference type="AlphaFoldDB" id="A0A8S3FGU6"/>
<evidence type="ECO:0000256" key="9">
    <source>
        <dbReference type="ARBA" id="ARBA00023069"/>
    </source>
</evidence>
<dbReference type="InterPro" id="IPR043157">
    <property type="entry name" value="Dynein_AAA1S"/>
</dbReference>
<feature type="non-terminal residue" evidence="15">
    <location>
        <position position="376"/>
    </location>
</feature>
<sequence>NPTYSGRFELPDNLKPMFRPIAMMIPFFALIGEVILFSVGFTSAKVLATKIVYLYNLSNSQLSQQDHYDFGMRAIKAVLLTAGEIKRTHVRDSNLTDEQSEEAIMLQALIESNIPKLLKEDTVLFLGILRDLFPQADKELVEHGHIRHAIKRAIKDLNYEYWPAQADKALQLYNQIVLRHGTMLVGGASGGKTAVRNILQRAITLASHTSQDAASTRSSRPATVDVTVLNPKSMQISELYGAINADTLEFSDGMLGSVMRSYSKAQESQGTPDKSEHHTDHWQWLVLDGPIDTLWVENLNTLLDDSKILCLANGERIGMSGHTRIIFEVDSLTNASPATVSRCAMVYLDPSDLGYKPFLNYWYRCRLPITFPKNAI</sequence>
<dbReference type="InterPro" id="IPR026983">
    <property type="entry name" value="DHC"/>
</dbReference>
<dbReference type="EMBL" id="CAJOBI010259282">
    <property type="protein sequence ID" value="CAF5118946.1"/>
    <property type="molecule type" value="Genomic_DNA"/>
</dbReference>
<comment type="subcellular location">
    <subcellularLocation>
        <location evidence="1">Cell projection</location>
        <location evidence="1">Cilium</location>
    </subcellularLocation>
    <subcellularLocation>
        <location evidence="2">Cytoplasm</location>
        <location evidence="2">Cytoskeleton</location>
    </subcellularLocation>
</comment>
<dbReference type="Gene3D" id="3.40.50.300">
    <property type="entry name" value="P-loop containing nucleotide triphosphate hydrolases"/>
    <property type="match status" value="1"/>
</dbReference>
<keyword evidence="10" id="KW-0505">Motor protein</keyword>
<evidence type="ECO:0000256" key="2">
    <source>
        <dbReference type="ARBA" id="ARBA00004245"/>
    </source>
</evidence>
<name>A0A8S3FGU6_9BILA</name>
<feature type="non-terminal residue" evidence="15">
    <location>
        <position position="1"/>
    </location>
</feature>
<keyword evidence="13" id="KW-0472">Membrane</keyword>
<keyword evidence="7" id="KW-0243">Dynein</keyword>
<keyword evidence="12" id="KW-0966">Cell projection</keyword>
<evidence type="ECO:0000256" key="8">
    <source>
        <dbReference type="ARBA" id="ARBA00023054"/>
    </source>
</evidence>
<dbReference type="Gene3D" id="1.10.8.710">
    <property type="match status" value="1"/>
</dbReference>
<dbReference type="PANTHER" id="PTHR22878">
    <property type="entry name" value="DYNEIN HEAVY CHAIN 6, AXONEMAL-LIKE-RELATED"/>
    <property type="match status" value="1"/>
</dbReference>
<evidence type="ECO:0000313" key="16">
    <source>
        <dbReference type="Proteomes" id="UP000676336"/>
    </source>
</evidence>